<accession>A0A1R4ECU8</accession>
<reference evidence="14" key="1">
    <citation type="submission" date="2017-02" db="EMBL/GenBank/DDBJ databases">
        <authorList>
            <person name="Mornico D."/>
        </authorList>
    </citation>
    <scope>NUCLEOTIDE SEQUENCE [LARGE SCALE GENOMIC DNA]</scope>
</reference>
<evidence type="ECO:0000256" key="9">
    <source>
        <dbReference type="ARBA" id="ARBA00024910"/>
    </source>
</evidence>
<keyword evidence="8" id="KW-0131">Cell cycle</keyword>
<evidence type="ECO:0000256" key="8">
    <source>
        <dbReference type="ARBA" id="ARBA00023306"/>
    </source>
</evidence>
<keyword evidence="14" id="KW-1185">Reference proteome</keyword>
<comment type="subunit">
    <text evidence="10">Homodimer. Interacts with FtsZ.</text>
</comment>
<sequence length="180" mass="20507">MSNDYPNDYEPQDSEVSLDEQSVLSEAAAEEVTEEAYEIDNKQQTEDFDSIDYHSDHSEQSLSSSEMSEDEAVEPEPELDDQPKFDAIDISILDKNYTINCPVGEEQELFAASDFINNFIEDLRAQAPQLPHENLLVLCCLNLYEKLQQSKNHAVANEQSIEQANQLIEQMIQDMQLAQQ</sequence>
<feature type="compositionally biased region" description="Basic and acidic residues" evidence="12">
    <location>
        <begin position="39"/>
        <end position="59"/>
    </location>
</feature>
<evidence type="ECO:0000256" key="12">
    <source>
        <dbReference type="SAM" id="MobiDB-lite"/>
    </source>
</evidence>
<evidence type="ECO:0000256" key="6">
    <source>
        <dbReference type="ARBA" id="ARBA00023054"/>
    </source>
</evidence>
<dbReference type="GO" id="GO:0043093">
    <property type="term" value="P:FtsZ-dependent cytokinesis"/>
    <property type="evidence" value="ECO:0007669"/>
    <property type="project" value="TreeGrafter"/>
</dbReference>
<comment type="function">
    <text evidence="9">Activator of cell division through the inhibition of FtsZ GTPase activity, therefore promoting FtsZ assembly into bundles of protofilaments necessary for the formation of the division Z ring. It is recruited early at mid-cell but it is not essential for cell division.</text>
</comment>
<keyword evidence="5" id="KW-0132">Cell division</keyword>
<evidence type="ECO:0000313" key="13">
    <source>
        <dbReference type="EMBL" id="SJM36334.1"/>
    </source>
</evidence>
<dbReference type="OrthoDB" id="6649003at2"/>
<dbReference type="Pfam" id="PF05164">
    <property type="entry name" value="ZapA"/>
    <property type="match status" value="1"/>
</dbReference>
<keyword evidence="7" id="KW-0717">Septation</keyword>
<dbReference type="GO" id="GO:0000917">
    <property type="term" value="P:division septum assembly"/>
    <property type="evidence" value="ECO:0007669"/>
    <property type="project" value="UniProtKB-KW"/>
</dbReference>
<comment type="subcellular location">
    <subcellularLocation>
        <location evidence="1">Cytoplasm</location>
    </subcellularLocation>
</comment>
<evidence type="ECO:0000256" key="2">
    <source>
        <dbReference type="ARBA" id="ARBA00010074"/>
    </source>
</evidence>
<evidence type="ECO:0000256" key="4">
    <source>
        <dbReference type="ARBA" id="ARBA00022490"/>
    </source>
</evidence>
<dbReference type="PANTHER" id="PTHR34981">
    <property type="entry name" value="CELL DIVISION PROTEIN ZAPA"/>
    <property type="match status" value="1"/>
</dbReference>
<dbReference type="PANTHER" id="PTHR34981:SF1">
    <property type="entry name" value="CELL DIVISION PROTEIN ZAPA"/>
    <property type="match status" value="1"/>
</dbReference>
<gene>
    <name evidence="13" type="ORF">A1019T_00295</name>
</gene>
<dbReference type="InterPro" id="IPR007838">
    <property type="entry name" value="Cell_div_ZapA-like"/>
</dbReference>
<evidence type="ECO:0000313" key="14">
    <source>
        <dbReference type="Proteomes" id="UP000188169"/>
    </source>
</evidence>
<evidence type="ECO:0000256" key="7">
    <source>
        <dbReference type="ARBA" id="ARBA00023210"/>
    </source>
</evidence>
<dbReference type="GO" id="GO:0000921">
    <property type="term" value="P:septin ring assembly"/>
    <property type="evidence" value="ECO:0007669"/>
    <property type="project" value="TreeGrafter"/>
</dbReference>
<name>A0A1R4ECU8_9GAMM</name>
<evidence type="ECO:0000256" key="3">
    <source>
        <dbReference type="ARBA" id="ARBA00015195"/>
    </source>
</evidence>
<organism evidence="13 14">
    <name type="scientific">Psychrobacter pasteurii</name>
    <dbReference type="NCBI Taxonomy" id="1945520"/>
    <lineage>
        <taxon>Bacteria</taxon>
        <taxon>Pseudomonadati</taxon>
        <taxon>Pseudomonadota</taxon>
        <taxon>Gammaproteobacteria</taxon>
        <taxon>Moraxellales</taxon>
        <taxon>Moraxellaceae</taxon>
        <taxon>Psychrobacter</taxon>
    </lineage>
</organism>
<dbReference type="GO" id="GO:0030428">
    <property type="term" value="C:cell septum"/>
    <property type="evidence" value="ECO:0007669"/>
    <property type="project" value="TreeGrafter"/>
</dbReference>
<dbReference type="Proteomes" id="UP000188169">
    <property type="component" value="Unassembled WGS sequence"/>
</dbReference>
<dbReference type="STRING" id="1945520.A1019T_00295"/>
<proteinExistence type="inferred from homology"/>
<evidence type="ECO:0000256" key="11">
    <source>
        <dbReference type="ARBA" id="ARBA00033158"/>
    </source>
</evidence>
<evidence type="ECO:0000256" key="5">
    <source>
        <dbReference type="ARBA" id="ARBA00022618"/>
    </source>
</evidence>
<protein>
    <recommendedName>
        <fullName evidence="3">Cell division protein ZapA</fullName>
    </recommendedName>
    <alternativeName>
        <fullName evidence="11">Z ring-associated protein ZapA</fullName>
    </alternativeName>
</protein>
<dbReference type="EMBL" id="FUGD01000041">
    <property type="protein sequence ID" value="SJM36334.1"/>
    <property type="molecule type" value="Genomic_DNA"/>
</dbReference>
<evidence type="ECO:0000256" key="1">
    <source>
        <dbReference type="ARBA" id="ARBA00004496"/>
    </source>
</evidence>
<dbReference type="InterPro" id="IPR036192">
    <property type="entry name" value="Cell_div_ZapA-like_sf"/>
</dbReference>
<dbReference type="RefSeq" id="WP_077447744.1">
    <property type="nucleotide sequence ID" value="NZ_FUGD01000041.1"/>
</dbReference>
<comment type="similarity">
    <text evidence="2">Belongs to the ZapA family. Type 1 subfamily.</text>
</comment>
<dbReference type="Gene3D" id="3.30.160.880">
    <property type="entry name" value="Cell division protein ZapA protomer, N-terminal domain"/>
    <property type="match status" value="1"/>
</dbReference>
<dbReference type="GO" id="GO:0032153">
    <property type="term" value="C:cell division site"/>
    <property type="evidence" value="ECO:0007669"/>
    <property type="project" value="TreeGrafter"/>
</dbReference>
<evidence type="ECO:0000256" key="10">
    <source>
        <dbReference type="ARBA" id="ARBA00026068"/>
    </source>
</evidence>
<feature type="region of interest" description="Disordered" evidence="12">
    <location>
        <begin position="1"/>
        <end position="84"/>
    </location>
</feature>
<dbReference type="GO" id="GO:0005829">
    <property type="term" value="C:cytosol"/>
    <property type="evidence" value="ECO:0007669"/>
    <property type="project" value="TreeGrafter"/>
</dbReference>
<dbReference type="SUPFAM" id="SSF102829">
    <property type="entry name" value="Cell division protein ZapA-like"/>
    <property type="match status" value="1"/>
</dbReference>
<dbReference type="AlphaFoldDB" id="A0A1R4ECU8"/>
<feature type="compositionally biased region" description="Acidic residues" evidence="12">
    <location>
        <begin position="67"/>
        <end position="80"/>
    </location>
</feature>
<feature type="compositionally biased region" description="Acidic residues" evidence="12">
    <location>
        <begin position="28"/>
        <end position="38"/>
    </location>
</feature>
<keyword evidence="4" id="KW-0963">Cytoplasm</keyword>
<dbReference type="InterPro" id="IPR042233">
    <property type="entry name" value="Cell_div_ZapA_N"/>
</dbReference>
<keyword evidence="6" id="KW-0175">Coiled coil</keyword>